<dbReference type="eggNOG" id="COG3830">
    <property type="taxonomic scope" value="Bacteria"/>
</dbReference>
<proteinExistence type="inferred from homology"/>
<dbReference type="InterPro" id="IPR045865">
    <property type="entry name" value="ACT-like_dom_sf"/>
</dbReference>
<dbReference type="Proteomes" id="UP000014113">
    <property type="component" value="Unassembled WGS sequence"/>
</dbReference>
<feature type="domain" description="ACT" evidence="2">
    <location>
        <begin position="4"/>
        <end position="77"/>
    </location>
</feature>
<comment type="similarity">
    <text evidence="1">Belongs to the UPF0237 family.</text>
</comment>
<dbReference type="PATRIC" id="fig|1121865.3.peg.659"/>
<dbReference type="InterPro" id="IPR050990">
    <property type="entry name" value="UPF0237/GcvR_regulator"/>
</dbReference>
<organism evidence="3 4">
    <name type="scientific">Enterococcus columbae DSM 7374 = ATCC 51263</name>
    <dbReference type="NCBI Taxonomy" id="1121865"/>
    <lineage>
        <taxon>Bacteria</taxon>
        <taxon>Bacillati</taxon>
        <taxon>Bacillota</taxon>
        <taxon>Bacilli</taxon>
        <taxon>Lactobacillales</taxon>
        <taxon>Enterococcaceae</taxon>
        <taxon>Enterococcus</taxon>
    </lineage>
</organism>
<dbReference type="OrthoDB" id="9803078at2"/>
<dbReference type="NCBIfam" id="NF001220">
    <property type="entry name" value="PRK00194.1"/>
    <property type="match status" value="1"/>
</dbReference>
<protein>
    <recommendedName>
        <fullName evidence="1">UPF0237 protein I568_00535</fullName>
    </recommendedName>
</protein>
<dbReference type="InterPro" id="IPR022986">
    <property type="entry name" value="UPF0237_ACT"/>
</dbReference>
<evidence type="ECO:0000313" key="4">
    <source>
        <dbReference type="Proteomes" id="UP000014113"/>
    </source>
</evidence>
<dbReference type="PANTHER" id="PTHR34875:SF6">
    <property type="entry name" value="UPF0237 PROTEIN MJ1558"/>
    <property type="match status" value="1"/>
</dbReference>
<name>S1P572_9ENTE</name>
<reference evidence="3 4" key="1">
    <citation type="submission" date="2013-03" db="EMBL/GenBank/DDBJ databases">
        <title>The Genome Sequence of Enterococcus columbae ATCC_51263 (PacBio/Illumina hybrid assembly).</title>
        <authorList>
            <consortium name="The Broad Institute Genomics Platform"/>
            <consortium name="The Broad Institute Genome Sequencing Center for Infectious Disease"/>
            <person name="Earl A."/>
            <person name="Russ C."/>
            <person name="Gilmore M."/>
            <person name="Surin D."/>
            <person name="Walker B."/>
            <person name="Young S."/>
            <person name="Zeng Q."/>
            <person name="Gargeya S."/>
            <person name="Fitzgerald M."/>
            <person name="Haas B."/>
            <person name="Abouelleil A."/>
            <person name="Allen A.W."/>
            <person name="Alvarado L."/>
            <person name="Arachchi H.M."/>
            <person name="Berlin A.M."/>
            <person name="Chapman S.B."/>
            <person name="Gainer-Dewar J."/>
            <person name="Goldberg J."/>
            <person name="Griggs A."/>
            <person name="Gujja S."/>
            <person name="Hansen M."/>
            <person name="Howarth C."/>
            <person name="Imamovic A."/>
            <person name="Ireland A."/>
            <person name="Larimer J."/>
            <person name="McCowan C."/>
            <person name="Murphy C."/>
            <person name="Pearson M."/>
            <person name="Poon T.W."/>
            <person name="Priest M."/>
            <person name="Roberts A."/>
            <person name="Saif S."/>
            <person name="Shea T."/>
            <person name="Sisk P."/>
            <person name="Sykes S."/>
            <person name="Wortman J."/>
            <person name="Nusbaum C."/>
            <person name="Birren B."/>
        </authorList>
    </citation>
    <scope>NUCLEOTIDE SEQUENCE [LARGE SCALE GENOMIC DNA]</scope>
    <source>
        <strain evidence="3 4">ATCC 51263</strain>
    </source>
</reference>
<dbReference type="RefSeq" id="WP_016182832.1">
    <property type="nucleotide sequence ID" value="NZ_JXKI01000006.1"/>
</dbReference>
<sequence length="88" mass="10051">MRAILTVIGKDQVGIIAKVSQKLANLEINIIDVTQTILEEYFTMMMVLETKETIEFALIRNELDEVSQELGVDIRIQNAEIFDAMHKL</sequence>
<dbReference type="Pfam" id="PF13740">
    <property type="entry name" value="ACT_6"/>
    <property type="match status" value="1"/>
</dbReference>
<dbReference type="HAMAP" id="MF_01054">
    <property type="entry name" value="UPF0237"/>
    <property type="match status" value="1"/>
</dbReference>
<dbReference type="InterPro" id="IPR002912">
    <property type="entry name" value="ACT_dom"/>
</dbReference>
<evidence type="ECO:0000259" key="2">
    <source>
        <dbReference type="PROSITE" id="PS51671"/>
    </source>
</evidence>
<dbReference type="EMBL" id="ASWJ01000003">
    <property type="protein sequence ID" value="EOW87491.1"/>
    <property type="molecule type" value="Genomic_DNA"/>
</dbReference>
<dbReference type="SUPFAM" id="SSF55021">
    <property type="entry name" value="ACT-like"/>
    <property type="match status" value="1"/>
</dbReference>
<dbReference type="CDD" id="cd04872">
    <property type="entry name" value="ACT_1ZPV"/>
    <property type="match status" value="1"/>
</dbReference>
<dbReference type="PROSITE" id="PS51671">
    <property type="entry name" value="ACT"/>
    <property type="match status" value="1"/>
</dbReference>
<dbReference type="AlphaFoldDB" id="S1P572"/>
<evidence type="ECO:0000256" key="1">
    <source>
        <dbReference type="HAMAP-Rule" id="MF_01054"/>
    </source>
</evidence>
<accession>S1P572</accession>
<dbReference type="STRING" id="1121865.OMW_00669"/>
<keyword evidence="4" id="KW-1185">Reference proteome</keyword>
<evidence type="ECO:0000313" key="3">
    <source>
        <dbReference type="EMBL" id="EOW87491.1"/>
    </source>
</evidence>
<gene>
    <name evidence="3" type="ORF">I568_00535</name>
</gene>
<dbReference type="Gene3D" id="3.30.70.260">
    <property type="match status" value="1"/>
</dbReference>
<comment type="caution">
    <text evidence="3">The sequence shown here is derived from an EMBL/GenBank/DDBJ whole genome shotgun (WGS) entry which is preliminary data.</text>
</comment>
<dbReference type="PANTHER" id="PTHR34875">
    <property type="entry name" value="UPF0237 PROTEIN MJ1558"/>
    <property type="match status" value="1"/>
</dbReference>